<dbReference type="AlphaFoldDB" id="A0A0F9JV56"/>
<evidence type="ECO:0000313" key="1">
    <source>
        <dbReference type="EMBL" id="KKM13768.1"/>
    </source>
</evidence>
<gene>
    <name evidence="1" type="ORF">LCGC14_1712870</name>
</gene>
<comment type="caution">
    <text evidence="1">The sequence shown here is derived from an EMBL/GenBank/DDBJ whole genome shotgun (WGS) entry which is preliminary data.</text>
</comment>
<dbReference type="EMBL" id="LAZR01015303">
    <property type="protein sequence ID" value="KKM13768.1"/>
    <property type="molecule type" value="Genomic_DNA"/>
</dbReference>
<sequence length="72" mass="7381">MLEALAAAGDATVAAISYNCPDAAGELWIIKGGVKVATHKLPATPAFEGLAVANGRAYVTTRDGSMICFGRK</sequence>
<proteinExistence type="predicted"/>
<protein>
    <submittedName>
        <fullName evidence="1">Uncharacterized protein</fullName>
    </submittedName>
</protein>
<name>A0A0F9JV56_9ZZZZ</name>
<reference evidence="1" key="1">
    <citation type="journal article" date="2015" name="Nature">
        <title>Complex archaea that bridge the gap between prokaryotes and eukaryotes.</title>
        <authorList>
            <person name="Spang A."/>
            <person name="Saw J.H."/>
            <person name="Jorgensen S.L."/>
            <person name="Zaremba-Niedzwiedzka K."/>
            <person name="Martijn J."/>
            <person name="Lind A.E."/>
            <person name="van Eijk R."/>
            <person name="Schleper C."/>
            <person name="Guy L."/>
            <person name="Ettema T.J."/>
        </authorList>
    </citation>
    <scope>NUCLEOTIDE SEQUENCE</scope>
</reference>
<accession>A0A0F9JV56</accession>
<organism evidence="1">
    <name type="scientific">marine sediment metagenome</name>
    <dbReference type="NCBI Taxonomy" id="412755"/>
    <lineage>
        <taxon>unclassified sequences</taxon>
        <taxon>metagenomes</taxon>
        <taxon>ecological metagenomes</taxon>
    </lineage>
</organism>